<dbReference type="SUPFAM" id="SSF48452">
    <property type="entry name" value="TPR-like"/>
    <property type="match status" value="1"/>
</dbReference>
<name>A0A1I5I930_9FIRM</name>
<dbReference type="InterPro" id="IPR010982">
    <property type="entry name" value="Lambda_DNA-bd_dom_sf"/>
</dbReference>
<protein>
    <recommendedName>
        <fullName evidence="1">HTH cro/C1-type domain-containing protein</fullName>
    </recommendedName>
</protein>
<evidence type="ECO:0000259" key="1">
    <source>
        <dbReference type="PROSITE" id="PS50943"/>
    </source>
</evidence>
<evidence type="ECO:0000313" key="2">
    <source>
        <dbReference type="EMBL" id="SFO57123.1"/>
    </source>
</evidence>
<dbReference type="PROSITE" id="PS50943">
    <property type="entry name" value="HTH_CROC1"/>
    <property type="match status" value="1"/>
</dbReference>
<accession>A0A1I5I930</accession>
<dbReference type="RefSeq" id="WP_091688265.1">
    <property type="nucleotide sequence ID" value="NZ_BAABFM010000038.1"/>
</dbReference>
<keyword evidence="3" id="KW-1185">Reference proteome</keyword>
<dbReference type="EMBL" id="FOWD01000041">
    <property type="protein sequence ID" value="SFO57123.1"/>
    <property type="molecule type" value="Genomic_DNA"/>
</dbReference>
<dbReference type="OrthoDB" id="252257at2"/>
<dbReference type="InterPro" id="IPR011990">
    <property type="entry name" value="TPR-like_helical_dom_sf"/>
</dbReference>
<feature type="domain" description="HTH cro/C1-type" evidence="1">
    <location>
        <begin position="12"/>
        <end position="62"/>
    </location>
</feature>
<gene>
    <name evidence="2" type="ORF">SAMN04489757_14119</name>
</gene>
<dbReference type="AlphaFoldDB" id="A0A1I5I930"/>
<dbReference type="GO" id="GO:0003677">
    <property type="term" value="F:DNA binding"/>
    <property type="evidence" value="ECO:0007669"/>
    <property type="project" value="InterPro"/>
</dbReference>
<reference evidence="2 3" key="1">
    <citation type="submission" date="2016-10" db="EMBL/GenBank/DDBJ databases">
        <authorList>
            <person name="de Groot N.N."/>
        </authorList>
    </citation>
    <scope>NUCLEOTIDE SEQUENCE [LARGE SCALE GENOMIC DNA]</scope>
    <source>
        <strain evidence="2 3">DSM 1283</strain>
    </source>
</reference>
<sequence>MNKAYQYSCTLLKLERLKQNKGQKEVCYGICVPSYLSKIERNQVTPDSHILKQLFERLDIEFYCEESFMEYYNELIESYFEQMSYHLEKSAYKELQSADKKLSYSPLAIDWLIIQAYEDNKESLKQLSQCLDSMNNKQRAYYYMALPLKKEEEKEIIDLYIQAFNILNNSYSLVKLILAYYRISQYDKVHEYVDKCISLALEEGNTWALGFCYRMVGTVYACLHIEDLMLPAYQRAIHLLQNTYWKEELSEIHYNMGATYLQSGNYSLALKYLNMVTWENDFLLYHKKALAYIRSEKMDVAEEFINAMKNWIKDNEKKGNTIEVEKIMLEEALYECKEDYLDDPNFINIMETLMDRLKSERHKGYVLFYKSILKKAYCRQRKYKKALELFS</sequence>
<organism evidence="2 3">
    <name type="scientific">Anaerocolumna aminovalerica</name>
    <dbReference type="NCBI Taxonomy" id="1527"/>
    <lineage>
        <taxon>Bacteria</taxon>
        <taxon>Bacillati</taxon>
        <taxon>Bacillota</taxon>
        <taxon>Clostridia</taxon>
        <taxon>Lachnospirales</taxon>
        <taxon>Lachnospiraceae</taxon>
        <taxon>Anaerocolumna</taxon>
    </lineage>
</organism>
<dbReference type="CDD" id="cd00093">
    <property type="entry name" value="HTH_XRE"/>
    <property type="match status" value="1"/>
</dbReference>
<dbReference type="STRING" id="1527.SAMN04489757_14119"/>
<proteinExistence type="predicted"/>
<dbReference type="Proteomes" id="UP000198806">
    <property type="component" value="Unassembled WGS sequence"/>
</dbReference>
<dbReference type="SUPFAM" id="SSF47413">
    <property type="entry name" value="lambda repressor-like DNA-binding domains"/>
    <property type="match status" value="1"/>
</dbReference>
<evidence type="ECO:0000313" key="3">
    <source>
        <dbReference type="Proteomes" id="UP000198806"/>
    </source>
</evidence>
<dbReference type="InterPro" id="IPR001387">
    <property type="entry name" value="Cro/C1-type_HTH"/>
</dbReference>
<dbReference type="Gene3D" id="1.25.40.10">
    <property type="entry name" value="Tetratricopeptide repeat domain"/>
    <property type="match status" value="1"/>
</dbReference>